<keyword evidence="10" id="KW-0067">ATP-binding</keyword>
<proteinExistence type="inferred from homology"/>
<keyword evidence="4 10" id="KW-0808">Transferase</keyword>
<dbReference type="GO" id="GO:0032049">
    <property type="term" value="P:cardiolipin biosynthetic process"/>
    <property type="evidence" value="ECO:0007669"/>
    <property type="project" value="InterPro"/>
</dbReference>
<comment type="pathway">
    <text evidence="1 10">Phospholipid metabolism; phosphatidylglycerol biosynthesis; phosphatidylglycerol from CDP-diacylglycerol: step 1/2.</text>
</comment>
<dbReference type="InterPro" id="IPR016270">
    <property type="entry name" value="PGS1"/>
</dbReference>
<dbReference type="InterPro" id="IPR001736">
    <property type="entry name" value="PLipase_D/transphosphatidylase"/>
</dbReference>
<dbReference type="GO" id="GO:0005739">
    <property type="term" value="C:mitochondrion"/>
    <property type="evidence" value="ECO:0007669"/>
    <property type="project" value="UniProtKB-SubCell"/>
</dbReference>
<dbReference type="FunCoup" id="A0A3N4LVH4">
    <property type="interactions" value="418"/>
</dbReference>
<comment type="similarity">
    <text evidence="2 10">Belongs to the CDP-alcohol phosphatidyltransferase class-II family.</text>
</comment>
<evidence type="ECO:0000259" key="11">
    <source>
        <dbReference type="PROSITE" id="PS50035"/>
    </source>
</evidence>
<sequence length="524" mass="58729">MLLLASSRSSGLRTFTRSCNCLARTRPHRLLHTAPPTAPPPPPAPVYASALAGLTSDLDKLAPRFDIDARQIRILKAPDDFYSVLKEKILNAKYRVFLSTLYIGASEHELIETLRQALQNQPGLRVSVLSDALRGTRESPRASCASLLAPLVEEFGEDRVEVRMYHSPILTGWRKKLIPARLNEGWGLQHMKLYGFDDEVILSGANLSTDYFTNRQDRYHMFSNKNITDYYARIQQTISQISYRVLPDKTSEQGYKLIWPASNPAPQPTERPREFKASASALLVPLLRPSQQPEDGNAGTESTDTVVYPLGQFTPLFHEVDTSTEIVGLSKVLQLLARQDFSEASWTFTAGYFNIHPTLKSILLASTSKQGSIITAHPHANGFFGSAGISGNLPPGYTLLAGRFLADVYAAGKQNSIILKEWKRGVVGEKDGWTYHAKGIWVNMPGEHNPSITLIGSSNYTRRSYSLDIEMNALVITRSEQMKEALREEVQNLESFTSPKKLKDFKEDVGWRVKFLVWLFEKQL</sequence>
<dbReference type="OrthoDB" id="10250191at2759"/>
<feature type="domain" description="PLD phosphodiesterase" evidence="11">
    <location>
        <begin position="185"/>
        <end position="211"/>
    </location>
</feature>
<keyword evidence="8 10" id="KW-1208">Phospholipid metabolism</keyword>
<evidence type="ECO:0000256" key="7">
    <source>
        <dbReference type="ARBA" id="ARBA00023209"/>
    </source>
</evidence>
<dbReference type="PROSITE" id="PS50035">
    <property type="entry name" value="PLD"/>
    <property type="match status" value="1"/>
</dbReference>
<keyword evidence="6 10" id="KW-0443">Lipid metabolism</keyword>
<gene>
    <name evidence="12" type="ORF">L211DRAFT_820746</name>
</gene>
<evidence type="ECO:0000256" key="5">
    <source>
        <dbReference type="ARBA" id="ARBA00022737"/>
    </source>
</evidence>
<comment type="catalytic activity">
    <reaction evidence="9 10">
        <text>a CDP-1,2-diacyl-sn-glycerol + sn-glycerol 3-phosphate = a 1,2-diacyl-sn-glycero-3-phospho-(1'-sn-glycero-3'-phosphate) + CMP + H(+)</text>
        <dbReference type="Rhea" id="RHEA:12593"/>
        <dbReference type="ChEBI" id="CHEBI:15378"/>
        <dbReference type="ChEBI" id="CHEBI:57597"/>
        <dbReference type="ChEBI" id="CHEBI:58332"/>
        <dbReference type="ChEBI" id="CHEBI:60110"/>
        <dbReference type="ChEBI" id="CHEBI:60377"/>
        <dbReference type="EC" id="2.7.8.5"/>
    </reaction>
</comment>
<comment type="subcellular location">
    <subcellularLocation>
        <location evidence="10">Mitochondrion</location>
    </subcellularLocation>
</comment>
<dbReference type="PIRSF" id="PIRSF000850">
    <property type="entry name" value="Phospholipase_D_PSS"/>
    <property type="match status" value="1"/>
</dbReference>
<dbReference type="Proteomes" id="UP000267821">
    <property type="component" value="Unassembled WGS sequence"/>
</dbReference>
<evidence type="ECO:0000313" key="13">
    <source>
        <dbReference type="Proteomes" id="UP000267821"/>
    </source>
</evidence>
<dbReference type="EC" id="2.7.8.5" evidence="10"/>
<evidence type="ECO:0000256" key="4">
    <source>
        <dbReference type="ARBA" id="ARBA00022679"/>
    </source>
</evidence>
<evidence type="ECO:0000256" key="8">
    <source>
        <dbReference type="ARBA" id="ARBA00023264"/>
    </source>
</evidence>
<accession>A0A3N4LVH4</accession>
<name>A0A3N4LVH4_9PEZI</name>
<dbReference type="STRING" id="1051890.A0A3N4LVH4"/>
<dbReference type="AlphaFoldDB" id="A0A3N4LVH4"/>
<protein>
    <recommendedName>
        <fullName evidence="10">CDP-diacylglycerol--glycerol-3-phosphate 3-phosphatidyltransferase</fullName>
        <ecNumber evidence="10">2.7.8.5</ecNumber>
    </recommendedName>
</protein>
<dbReference type="Gene3D" id="3.30.870.10">
    <property type="entry name" value="Endonuclease Chain A"/>
    <property type="match status" value="2"/>
</dbReference>
<dbReference type="EMBL" id="ML121533">
    <property type="protein sequence ID" value="RPB26877.1"/>
    <property type="molecule type" value="Genomic_DNA"/>
</dbReference>
<evidence type="ECO:0000313" key="12">
    <source>
        <dbReference type="EMBL" id="RPB26877.1"/>
    </source>
</evidence>
<dbReference type="GO" id="GO:0008444">
    <property type="term" value="F:CDP-diacylglycerol-glycerol-3-phosphate 3-phosphatidyltransferase activity"/>
    <property type="evidence" value="ECO:0007669"/>
    <property type="project" value="UniProtKB-EC"/>
</dbReference>
<evidence type="ECO:0000256" key="9">
    <source>
        <dbReference type="ARBA" id="ARBA00048586"/>
    </source>
</evidence>
<keyword evidence="7 10" id="KW-0594">Phospholipid biosynthesis</keyword>
<keyword evidence="3 10" id="KW-0444">Lipid biosynthesis</keyword>
<keyword evidence="13" id="KW-1185">Reference proteome</keyword>
<evidence type="ECO:0000256" key="10">
    <source>
        <dbReference type="RuleBase" id="RU365024"/>
    </source>
</evidence>
<dbReference type="SMART" id="SM00155">
    <property type="entry name" value="PLDc"/>
    <property type="match status" value="2"/>
</dbReference>
<keyword evidence="10" id="KW-0496">Mitochondrion</keyword>
<reference evidence="12 13" key="1">
    <citation type="journal article" date="2018" name="Nat. Ecol. Evol.">
        <title>Pezizomycetes genomes reveal the molecular basis of ectomycorrhizal truffle lifestyle.</title>
        <authorList>
            <person name="Murat C."/>
            <person name="Payen T."/>
            <person name="Noel B."/>
            <person name="Kuo A."/>
            <person name="Morin E."/>
            <person name="Chen J."/>
            <person name="Kohler A."/>
            <person name="Krizsan K."/>
            <person name="Balestrini R."/>
            <person name="Da Silva C."/>
            <person name="Montanini B."/>
            <person name="Hainaut M."/>
            <person name="Levati E."/>
            <person name="Barry K.W."/>
            <person name="Belfiori B."/>
            <person name="Cichocki N."/>
            <person name="Clum A."/>
            <person name="Dockter R.B."/>
            <person name="Fauchery L."/>
            <person name="Guy J."/>
            <person name="Iotti M."/>
            <person name="Le Tacon F."/>
            <person name="Lindquist E.A."/>
            <person name="Lipzen A."/>
            <person name="Malagnac F."/>
            <person name="Mello A."/>
            <person name="Molinier V."/>
            <person name="Miyauchi S."/>
            <person name="Poulain J."/>
            <person name="Riccioni C."/>
            <person name="Rubini A."/>
            <person name="Sitrit Y."/>
            <person name="Splivallo R."/>
            <person name="Traeger S."/>
            <person name="Wang M."/>
            <person name="Zifcakova L."/>
            <person name="Wipf D."/>
            <person name="Zambonelli A."/>
            <person name="Paolocci F."/>
            <person name="Nowrousian M."/>
            <person name="Ottonello S."/>
            <person name="Baldrian P."/>
            <person name="Spatafora J.W."/>
            <person name="Henrissat B."/>
            <person name="Nagy L.G."/>
            <person name="Aury J.M."/>
            <person name="Wincker P."/>
            <person name="Grigoriev I.V."/>
            <person name="Bonfante P."/>
            <person name="Martin F.M."/>
        </authorList>
    </citation>
    <scope>NUCLEOTIDE SEQUENCE [LARGE SCALE GENOMIC DNA]</scope>
    <source>
        <strain evidence="12 13">ATCC MYA-4762</strain>
    </source>
</reference>
<evidence type="ECO:0000256" key="6">
    <source>
        <dbReference type="ARBA" id="ARBA00023098"/>
    </source>
</evidence>
<dbReference type="InParanoid" id="A0A3N4LVH4"/>
<dbReference type="PANTHER" id="PTHR12586">
    <property type="entry name" value="CDP-DIACYLGLYCEROL--SERINE O-PHOSPHATIDYLTRANSFERASE"/>
    <property type="match status" value="1"/>
</dbReference>
<comment type="function">
    <text evidence="10">Functions in the biosynthesis of the anionic phospholipids phosphatidylglycerol and cardiolipin.</text>
</comment>
<dbReference type="PANTHER" id="PTHR12586:SF1">
    <property type="entry name" value="CDP-DIACYLGLYCEROL--GLYCEROL-3-PHOSPHATE 3-PHOSPHATIDYLTRANSFERASE, MITOCHONDRIAL"/>
    <property type="match status" value="1"/>
</dbReference>
<dbReference type="SUPFAM" id="SSF56024">
    <property type="entry name" value="Phospholipase D/nuclease"/>
    <property type="match status" value="2"/>
</dbReference>
<evidence type="ECO:0000256" key="1">
    <source>
        <dbReference type="ARBA" id="ARBA00005042"/>
    </source>
</evidence>
<keyword evidence="10" id="KW-0547">Nucleotide-binding</keyword>
<evidence type="ECO:0000256" key="3">
    <source>
        <dbReference type="ARBA" id="ARBA00022516"/>
    </source>
</evidence>
<evidence type="ECO:0000256" key="2">
    <source>
        <dbReference type="ARBA" id="ARBA00010682"/>
    </source>
</evidence>
<keyword evidence="5" id="KW-0677">Repeat</keyword>
<dbReference type="GO" id="GO:0005524">
    <property type="term" value="F:ATP binding"/>
    <property type="evidence" value="ECO:0007669"/>
    <property type="project" value="UniProtKB-KW"/>
</dbReference>
<dbReference type="CDD" id="cd09135">
    <property type="entry name" value="PLDc_PGS1_euk_1"/>
    <property type="match status" value="1"/>
</dbReference>
<organism evidence="12 13">
    <name type="scientific">Terfezia boudieri ATCC MYA-4762</name>
    <dbReference type="NCBI Taxonomy" id="1051890"/>
    <lineage>
        <taxon>Eukaryota</taxon>
        <taxon>Fungi</taxon>
        <taxon>Dikarya</taxon>
        <taxon>Ascomycota</taxon>
        <taxon>Pezizomycotina</taxon>
        <taxon>Pezizomycetes</taxon>
        <taxon>Pezizales</taxon>
        <taxon>Pezizaceae</taxon>
        <taxon>Terfezia</taxon>
    </lineage>
</organism>
<dbReference type="CDD" id="cd09137">
    <property type="entry name" value="PLDc_PGS1_euk_2"/>
    <property type="match status" value="1"/>
</dbReference>
<dbReference type="UniPathway" id="UPA00084">
    <property type="reaction ID" value="UER00503"/>
</dbReference>